<dbReference type="PANTHER" id="PTHR48207:SF4">
    <property type="entry name" value="BLL6097 PROTEIN"/>
    <property type="match status" value="1"/>
</dbReference>
<organism evidence="2 3">
    <name type="scientific">Candidatus Terraquivivens tikiterensis</name>
    <dbReference type="NCBI Taxonomy" id="1980982"/>
    <lineage>
        <taxon>Archaea</taxon>
        <taxon>Nitrososphaerota</taxon>
        <taxon>Candidatus Wolframiiraptoraceae</taxon>
        <taxon>Candidatus Terraquivivens</taxon>
    </lineage>
</organism>
<name>A0A2R7Y6K2_9ARCH</name>
<dbReference type="GO" id="GO:0008410">
    <property type="term" value="F:CoA-transferase activity"/>
    <property type="evidence" value="ECO:0007669"/>
    <property type="project" value="TreeGrafter"/>
</dbReference>
<proteinExistence type="predicted"/>
<evidence type="ECO:0000313" key="3">
    <source>
        <dbReference type="Proteomes" id="UP000244066"/>
    </source>
</evidence>
<dbReference type="Gene3D" id="3.40.50.10540">
    <property type="entry name" value="Crotonobetainyl-coa:carnitine coa-transferase, domain 1"/>
    <property type="match status" value="1"/>
</dbReference>
<dbReference type="Proteomes" id="UP000244066">
    <property type="component" value="Unassembled WGS sequence"/>
</dbReference>
<gene>
    <name evidence="2" type="ORF">B9J98_02710</name>
</gene>
<evidence type="ECO:0000256" key="1">
    <source>
        <dbReference type="ARBA" id="ARBA00022679"/>
    </source>
</evidence>
<evidence type="ECO:0000313" key="2">
    <source>
        <dbReference type="EMBL" id="PUA33007.1"/>
    </source>
</evidence>
<dbReference type="InterPro" id="IPR023606">
    <property type="entry name" value="CoA-Trfase_III_dom_1_sf"/>
</dbReference>
<accession>A0A2R7Y6K2</accession>
<dbReference type="Pfam" id="PF02515">
    <property type="entry name" value="CoA_transf_3"/>
    <property type="match status" value="1"/>
</dbReference>
<comment type="caution">
    <text evidence="2">The sequence shown here is derived from an EMBL/GenBank/DDBJ whole genome shotgun (WGS) entry which is preliminary data.</text>
</comment>
<reference evidence="2 3" key="1">
    <citation type="submission" date="2017-04" db="EMBL/GenBank/DDBJ databases">
        <title>Draft Aigarchaeota genome from a New Zealand hot spring.</title>
        <authorList>
            <person name="Reysenbach A.-L."/>
            <person name="Donaho J.A."/>
            <person name="Gerhart J."/>
            <person name="Kelley J.F."/>
            <person name="Kouba K."/>
            <person name="Podar M."/>
            <person name="Stott M."/>
        </authorList>
    </citation>
    <scope>NUCLEOTIDE SEQUENCE [LARGE SCALE GENOMIC DNA]</scope>
    <source>
        <strain evidence="2">NZ13_MG1</strain>
    </source>
</reference>
<dbReference type="PANTHER" id="PTHR48207">
    <property type="entry name" value="SUCCINATE--HYDROXYMETHYLGLUTARATE COA-TRANSFERASE"/>
    <property type="match status" value="1"/>
</dbReference>
<dbReference type="SUPFAM" id="SSF89796">
    <property type="entry name" value="CoA-transferase family III (CaiB/BaiF)"/>
    <property type="match status" value="1"/>
</dbReference>
<dbReference type="AlphaFoldDB" id="A0A2R7Y6K2"/>
<sequence length="197" mass="22531">MEVIKAERYPYGDMTRYLFIYFEKEDKSLSSYFLNLNRGKKSICVNLRTDKGREIIYKLIEKCDVIIENFQVGGNEEAWLRLRNCEESKSQNRLLLHNTFGQHGSYSSFPEYDLLVQTLSGYIWRQADSSIATTSIGDTFAGTHAALAIVPSLLKREKTGEGEYIDISMSDCLLHSYENILAGLLLLKSFTEKEGKL</sequence>
<protein>
    <submittedName>
        <fullName evidence="2">Uncharacterized protein</fullName>
    </submittedName>
</protein>
<dbReference type="InterPro" id="IPR050483">
    <property type="entry name" value="CoA-transferase_III_domain"/>
</dbReference>
<keyword evidence="1" id="KW-0808">Transferase</keyword>
<dbReference type="InterPro" id="IPR003673">
    <property type="entry name" value="CoA-Trfase_fam_III"/>
</dbReference>
<dbReference type="EMBL" id="NDWU01000005">
    <property type="protein sequence ID" value="PUA33007.1"/>
    <property type="molecule type" value="Genomic_DNA"/>
</dbReference>